<evidence type="ECO:0000313" key="3">
    <source>
        <dbReference type="Proteomes" id="UP000587367"/>
    </source>
</evidence>
<dbReference type="EMBL" id="JACHKS010000001">
    <property type="protein sequence ID" value="MBB6330325.1"/>
    <property type="molecule type" value="Genomic_DNA"/>
</dbReference>
<evidence type="ECO:0000256" key="1">
    <source>
        <dbReference type="SAM" id="SignalP"/>
    </source>
</evidence>
<keyword evidence="3" id="KW-1185">Reference proteome</keyword>
<comment type="caution">
    <text evidence="2">The sequence shown here is derived from an EMBL/GenBank/DDBJ whole genome shotgun (WGS) entry which is preliminary data.</text>
</comment>
<evidence type="ECO:0008006" key="4">
    <source>
        <dbReference type="Google" id="ProtNLM"/>
    </source>
</evidence>
<accession>A0ABR6PX78</accession>
<dbReference type="Proteomes" id="UP000587367">
    <property type="component" value="Unassembled WGS sequence"/>
</dbReference>
<organism evidence="2 3">
    <name type="scientific">Chryseobacterium sediminis</name>
    <dbReference type="NCBI Taxonomy" id="1679494"/>
    <lineage>
        <taxon>Bacteria</taxon>
        <taxon>Pseudomonadati</taxon>
        <taxon>Bacteroidota</taxon>
        <taxon>Flavobacteriia</taxon>
        <taxon>Flavobacteriales</taxon>
        <taxon>Weeksellaceae</taxon>
        <taxon>Chryseobacterium group</taxon>
        <taxon>Chryseobacterium</taxon>
    </lineage>
</organism>
<reference evidence="2 3" key="1">
    <citation type="submission" date="2020-08" db="EMBL/GenBank/DDBJ databases">
        <title>Functional genomics of gut bacteria from endangered species of beetles.</title>
        <authorList>
            <person name="Carlos-Shanley C."/>
        </authorList>
    </citation>
    <scope>NUCLEOTIDE SEQUENCE [LARGE SCALE GENOMIC DNA]</scope>
    <source>
        <strain evidence="2 3">S00068</strain>
    </source>
</reference>
<sequence>MKKTIISLAILIAGMGQFYAQQQQVNFGDSSRPVPSVSSLATYANTPVSNATGLPDISFPLLGLPTYNSGMSLNVGLSYNPMNASQSEPASQTGTGWTVFAGGVISRSIELDIDEMYDDPSGGNYVKNNFNDIYYYNLPGVSGKFKFKRNLTNNTFELINLSSNKIKIEYTRTSNTATLILDSFTITDTNGTKYFFNDYSRSNQERNAYSLGGKVYRSAFFLSQIKDANNVELANFTYQKNIKYKNGSSTLIYETCKLKTITSPGFGKIELEYLYDSFLEGSMNDPYQLQKISLKDNYNHMISGYGFEYLGNPLRTLMKLKKLDKNESVSETTEFEYGASAAPQSPGMSPHDLCDQSTLPTLPKTAYGVLKRIISPAKGVVEYNFEPNQYYKDKNEPSYANSIVSGNSFIDPELQYFSPFKDILYNTTKPIPNYPFTVSGTTPTKKVFIVFGVEEFYPVPPYWDTNTPPKVDYVIYNSGGTAISGTQCYSYQYYSVREYDLPPGNYVLGVTGSGGRGQANLFGMEHVAQPFPNRVTGNGIRIASINYYNSKTETTPVKSTRFDYSSFSDSQASSGVLFNPELDVNAEKYPLYKNVKIMESDNSNGHVKYYYKTPDDYPKTIDSWPYYSLTSGGLLDKKEVYNAQNKLLVLEQNNYTFEEIFGLEDYQLWSNNTLNSKPGWLKKSTVTSTSYFDNGQSIEEQSETNFNAFNFGVISTKKVVDGNTTEQFYTYPETGYTNLSNAHILDAPVIAEEKNDGKTASKAETKYDNTGSTLPTSVVATNISDGTTKTTMKFDLYNEEGNLLQLTSSVGIPTAIVYGYDKTQPIARIEGATYAQVSPYIQAIVDASNSDAQNPDTEPALLLALDNFRKTTELKDFQITTMTYDPLIGMTTTTPPSGIRAIYRYNANNQLEKIVTIVNNQEVTLKEYQYHYKN</sequence>
<evidence type="ECO:0000313" key="2">
    <source>
        <dbReference type="EMBL" id="MBB6330325.1"/>
    </source>
</evidence>
<feature type="signal peptide" evidence="1">
    <location>
        <begin position="1"/>
        <end position="20"/>
    </location>
</feature>
<name>A0ABR6PX78_9FLAO</name>
<keyword evidence="1" id="KW-0732">Signal</keyword>
<protein>
    <recommendedName>
        <fullName evidence="4">YD repeat-containing protein</fullName>
    </recommendedName>
</protein>
<gene>
    <name evidence="2" type="ORF">HNP24_001275</name>
</gene>
<feature type="chain" id="PRO_5045521489" description="YD repeat-containing protein" evidence="1">
    <location>
        <begin position="21"/>
        <end position="934"/>
    </location>
</feature>
<proteinExistence type="predicted"/>
<dbReference type="RefSeq" id="WP_184553942.1">
    <property type="nucleotide sequence ID" value="NZ_JACHKS010000001.1"/>
</dbReference>